<dbReference type="Proteomes" id="UP000276029">
    <property type="component" value="Unassembled WGS sequence"/>
</dbReference>
<dbReference type="Gene3D" id="2.160.20.10">
    <property type="entry name" value="Single-stranded right-handed beta-helix, Pectin lyase-like"/>
    <property type="match status" value="2"/>
</dbReference>
<reference evidence="7 9" key="1">
    <citation type="submission" date="2018-06" db="EMBL/GenBank/DDBJ databases">
        <title>Complete Genome Sequence of the Microcystin-Degrading Bacterium Sphingosinicella microcystinivorans Strain B-9.</title>
        <authorList>
            <person name="Jin H."/>
            <person name="Nishizawa T."/>
            <person name="Guo Y."/>
            <person name="Nishizawa A."/>
            <person name="Park H."/>
            <person name="Kato H."/>
            <person name="Tsuji K."/>
            <person name="Harada K."/>
        </authorList>
    </citation>
    <scope>NUCLEOTIDE SEQUENCE [LARGE SCALE GENOMIC DNA]</scope>
    <source>
        <strain evidence="7 9">B9</strain>
    </source>
</reference>
<dbReference type="Pfam" id="PF14312">
    <property type="entry name" value="FG-GAP_2"/>
    <property type="match status" value="5"/>
</dbReference>
<accession>A0AAD1D5A1</accession>
<dbReference type="PANTHER" id="PTHR12338">
    <property type="entry name" value="AUTOTRANSPORTER"/>
    <property type="match status" value="1"/>
</dbReference>
<dbReference type="InterPro" id="IPR041286">
    <property type="entry name" value="MBG_2"/>
</dbReference>
<evidence type="ECO:0000256" key="1">
    <source>
        <dbReference type="ARBA" id="ARBA00004613"/>
    </source>
</evidence>
<gene>
    <name evidence="8" type="ORF">DFR51_0685</name>
    <name evidence="7" type="ORF">SmB9_17150</name>
</gene>
<evidence type="ECO:0000256" key="2">
    <source>
        <dbReference type="ARBA" id="ARBA00022525"/>
    </source>
</evidence>
<dbReference type="InterPro" id="IPR013519">
    <property type="entry name" value="Int_alpha_beta-p"/>
</dbReference>
<dbReference type="Gene3D" id="3.30.160.710">
    <property type="match status" value="1"/>
</dbReference>
<dbReference type="InterPro" id="IPR013517">
    <property type="entry name" value="FG-GAP"/>
</dbReference>
<dbReference type="RefSeq" id="WP_121047619.1">
    <property type="nucleotide sequence ID" value="NZ_AP018711.1"/>
</dbReference>
<comment type="subcellular location">
    <subcellularLocation>
        <location evidence="1">Secreted</location>
    </subcellularLocation>
</comment>
<evidence type="ECO:0000259" key="6">
    <source>
        <dbReference type="SMART" id="SM00912"/>
    </source>
</evidence>
<keyword evidence="2" id="KW-0964">Secreted</keyword>
<evidence type="ECO:0000313" key="7">
    <source>
        <dbReference type="EMBL" id="BBE34057.1"/>
    </source>
</evidence>
<dbReference type="PANTHER" id="PTHR12338:SF8">
    <property type="entry name" value="HEME_HEMOPEXIN-BINDING PROTEIN"/>
    <property type="match status" value="1"/>
</dbReference>
<dbReference type="InterPro" id="IPR011050">
    <property type="entry name" value="Pectin_lyase_fold/virulence"/>
</dbReference>
<dbReference type="InterPro" id="IPR041248">
    <property type="entry name" value="YDG"/>
</dbReference>
<dbReference type="EMBL" id="RBWX01000007">
    <property type="protein sequence ID" value="RKS91136.1"/>
    <property type="molecule type" value="Genomic_DNA"/>
</dbReference>
<dbReference type="InterPro" id="IPR050909">
    <property type="entry name" value="Bact_Autotransporter_VF"/>
</dbReference>
<feature type="signal peptide" evidence="5">
    <location>
        <begin position="1"/>
        <end position="30"/>
    </location>
</feature>
<evidence type="ECO:0000313" key="10">
    <source>
        <dbReference type="Proteomes" id="UP000276029"/>
    </source>
</evidence>
<name>A0AAD1D5A1_SPHMI</name>
<feature type="domain" description="Filamentous haemagglutinin FhaB/tRNA nuclease CdiA-like TPS" evidence="6">
    <location>
        <begin position="28"/>
        <end position="141"/>
    </location>
</feature>
<feature type="chain" id="PRO_5042154085" evidence="5">
    <location>
        <begin position="31"/>
        <end position="3734"/>
    </location>
</feature>
<organism evidence="7 9">
    <name type="scientific">Sphingosinicella microcystinivorans</name>
    <dbReference type="NCBI Taxonomy" id="335406"/>
    <lineage>
        <taxon>Bacteria</taxon>
        <taxon>Pseudomonadati</taxon>
        <taxon>Pseudomonadota</taxon>
        <taxon>Alphaproteobacteria</taxon>
        <taxon>Sphingomonadales</taxon>
        <taxon>Sphingosinicellaceae</taxon>
        <taxon>Sphingosinicella</taxon>
    </lineage>
</organism>
<dbReference type="KEGG" id="smic:SmB9_17150"/>
<evidence type="ECO:0000256" key="5">
    <source>
        <dbReference type="SAM" id="SignalP"/>
    </source>
</evidence>
<dbReference type="SUPFAM" id="SSF51126">
    <property type="entry name" value="Pectin lyase-like"/>
    <property type="match status" value="1"/>
</dbReference>
<evidence type="ECO:0000256" key="4">
    <source>
        <dbReference type="SAM" id="MobiDB-lite"/>
    </source>
</evidence>
<protein>
    <submittedName>
        <fullName evidence="8">Filamentous hemagglutinin family protein</fullName>
    </submittedName>
</protein>
<keyword evidence="10" id="KW-1185">Reference proteome</keyword>
<dbReference type="SMART" id="SM00191">
    <property type="entry name" value="Int_alpha"/>
    <property type="match status" value="12"/>
</dbReference>
<feature type="region of interest" description="Disordered" evidence="4">
    <location>
        <begin position="3686"/>
        <end position="3706"/>
    </location>
</feature>
<reference evidence="8 10" key="2">
    <citation type="submission" date="2018-10" db="EMBL/GenBank/DDBJ databases">
        <title>Genomic Encyclopedia of Type Strains, Phase IV (KMG-IV): sequencing the most valuable type-strain genomes for metagenomic binning, comparative biology and taxonomic classification.</title>
        <authorList>
            <person name="Goeker M."/>
        </authorList>
    </citation>
    <scope>NUCLEOTIDE SEQUENCE [LARGE SCALE GENOMIC DNA]</scope>
    <source>
        <strain evidence="8 10">DSM 19791</strain>
    </source>
</reference>
<evidence type="ECO:0000313" key="8">
    <source>
        <dbReference type="EMBL" id="RKS91136.1"/>
    </source>
</evidence>
<proteinExistence type="predicted"/>
<evidence type="ECO:0000313" key="9">
    <source>
        <dbReference type="Proteomes" id="UP000275727"/>
    </source>
</evidence>
<dbReference type="NCBIfam" id="TIGR01901">
    <property type="entry name" value="adhes_NPXG"/>
    <property type="match status" value="1"/>
</dbReference>
<dbReference type="Pfam" id="PF18657">
    <property type="entry name" value="YDG"/>
    <property type="match status" value="5"/>
</dbReference>
<keyword evidence="3 5" id="KW-0732">Signal</keyword>
<dbReference type="SMART" id="SM00912">
    <property type="entry name" value="Haemagg_act"/>
    <property type="match status" value="1"/>
</dbReference>
<dbReference type="InterPro" id="IPR008638">
    <property type="entry name" value="FhaB/CdiA-like_TPS"/>
</dbReference>
<dbReference type="Pfam" id="PF18676">
    <property type="entry name" value="MBG_2"/>
    <property type="match status" value="1"/>
</dbReference>
<dbReference type="Proteomes" id="UP000275727">
    <property type="component" value="Chromosome"/>
</dbReference>
<dbReference type="EMBL" id="AP018711">
    <property type="protein sequence ID" value="BBE34057.1"/>
    <property type="molecule type" value="Genomic_DNA"/>
</dbReference>
<evidence type="ECO:0000256" key="3">
    <source>
        <dbReference type="ARBA" id="ARBA00022729"/>
    </source>
</evidence>
<dbReference type="InterPro" id="IPR012334">
    <property type="entry name" value="Pectin_lyas_fold"/>
</dbReference>
<dbReference type="GO" id="GO:0005576">
    <property type="term" value="C:extracellular region"/>
    <property type="evidence" value="ECO:0007669"/>
    <property type="project" value="UniProtKB-SubCell"/>
</dbReference>
<dbReference type="Pfam" id="PF05860">
    <property type="entry name" value="TPS"/>
    <property type="match status" value="1"/>
</dbReference>
<sequence>MIPRSVFDKRRIILAGTSLAALTLAGAAHAGPSGGTVSAGSASIAGDGTGHVTVTQTSDRAILDWNSFSIGTGESARFIQPGSTSVAVNRVTGADPSSILGSLTANGRVVLINRNGIAFGKNATVDVGGLVATTADIDRQAFMATGSLNFSSGSLPGASIVNEGRITVRDAGLAALVAPSVRNSGTIVANLGRVALGAGTGFTVDFYGDGLVSFAPDGLVAATIGDGGTALVENSGVIEASGGKVLLSAAAARDVVNASVNVSGVVRADGISRKGGSIVLSGSGSVTATGRLSADSDKQAGGTIAINGGSVSLGGLISASGTDGGAIAADAKGLLSLAETVAATGRLGDGGTIRFNAGRIIETATGRNDVSGAIDGGAIRVVTTGGLATSGTYVADGIYGRGGQIDLSGASASLLSTHLSARGRLAGGLVRVGGAFQGGKTPDPTQAYHSTFLGRWGGLEALPDADTLFVGNAAAIDVSSSRGDGGTAVFWSEARTTFLGSVDARGGRGGSVEISSAGDLRQAALDRVLTGAGGHLLLDPKNIVIGTVDDVESWQYAAVLGAVYANSSNPDVFKNTAGAALDTFDSFGSSVALNAAGTRMAVGSSADDGADNLTTNVGAVYLFSFSDGDFSNGTLTGIVGKGYTGGKNINIAQLAAADGFGTSVALNAAGDLLAVGAIGDDGKNDDASGSGAAYLLRFADGNFSGGAHVGTIGKDYNGAGDIAIAVEADDGFGRSISLNGGGDRLAIGAWNDSGFGNAANKSGAVFLVSFANTGFGGGTHRGTVGYGYAGANDVNLVLDVGDYLGVSVALNAAGDRLAIGAHGDDGFGNAEAESGAIHVIGFTDTNFSGGTQLGIIGKGYGGAGDTNVSAVAGGDMFGYALAMNADGTRVVGTALGDNASTNNMSNTGAVHMLSFANTDLSGGTYEGIIGKGYTGGKNVNVVDLDAVDMFGFGLAMNAAGDRLAIGAYSDDGGSNSLSGAGGVYLMRFADGNFSEGTVAGVIGRDAWRSDIAVETLQAGDRLGIAVALNAVGDRLAVGAMYDAGALNDAPSTGAVYLFSFTDGNFSGGTLSGIAGKGYTGGKNIDIDRLATDDFFGASLAFNAEGTRLAVGAIGDDGSNEANSNAGAVYLLDFADRDFSNGGITGIVGKGYSGASGVNDFDVGSLDDTDRFGRAVTLNAAGNRMAVGATADDGAGNGVTEAGAVRLFTLDSAVALVGTIGTGYAGANDLNIALAANDQFGNAVSLNAAGDRLAVGAIGDDGSDDLTSGAGAVYLFSFADTDFTGASHTGTIGKGYAGAGNVSLTLDANDQFGIGVSLNAAGDRLAIGAPGDAGNSNTATNAGAVYLLSFTDTDFSGGTLSARIGSGYSGGKNLSPANLEAGDRFGFSVALNATGDRLAAGSFLDGGENNRTASSGAVYLLRFEDTNFYGGKLVGVVGEGYRRTADIALNPVPDTADQFGFSVALNGAGNRLAVGANGDKGAAGTLSSVGAVYLFSFSDDQFSDGALEAIIGNGYSGGKNINLSGLESNDLFGFSVALNDAGNRMAVGAWADDGFANGVLDSGAVYLFSFSDNTFSNGTQSGTVGAGYVGTGDIAIGLGASDYFGSGVALNASGNRLAVGAYRDDGASNATTDAGAVYLFSFSNTDFGGGAHTATIGNGYGGASGTPLLEAGDAFGISVALNGAGDRLAVGAFGDDGAGNLATGSGAVHLFSFSNGDFGGGTHVGTIGKGYSGGKNIDLASLEDNDQLDRSVALDGDGDYLAAGANLDDGSSNSVQNAGAVHLFTFTDTSFTGGATKGTIGAGYTGTWDTSLSLDAVDYFGASVALSANGLRLAVGANFDDGAGNAVANSGAVYLFSTERTSAFAYADSAGATINISAVSLGALLASGTNLTLQASNDITVSAAITVDNSSGDGGDLTLQAGRSVLVNANITTDNGNLTLIGNDILANGVVDAYRDAGTATITMAAGTSISAGTGSVTIDLRSGAGKTNTAGGDITLRAITAGAIEVTNAGAAGDILLNGNITTSGAQDYVSERDIKLAANTTLTVTGAATLSMDAARQVSLATGAKIENTYAGGLTPFTAIDITANRRATADAGSLIGIDLTGAIIRTAAGAAGSISLSARGGADDGRGINIIGGSTIEALGSGAISLHGTSGAGTGGTTYGVFLHQSSQVIATDGDIDITGEAMGSGAAPGLYVFNGSQVRTTGTGNIALTGSAVGSGAGVWISSNAASVRTASGDITITATSGDGGQSDFLIGSGGTLGSANTNDITITADTIGFTGTVSGNGILTIKQRTDGRTIGLGNGTGDLAITAASIANMLNGFSEIVIGSAEAGAITVGSDLAAFTDNLRLESAGTLAIGGALNVGSNRLTLDIAGATSQTAAITADKLLLLNATGAYTLTNAGNVIGTLAGDTGTISLTHGGNGNLTVGTIDTTVGIDAASVAISTTQTSAGLIFNQDVSTTGAQTYSAPGTITVNAGTDLTVSGKATLALTAGARILLSGGTLSNSYAADSSAFDAITLKANEAGTGVGSGDAAIKLAGGARVSTAAGGGGNISLLGKGGASVSHGIFVDGSSIESLGAGTLTLTGTGGTSASGTNIGIYLKGVNTDITGNTGAVLISGTGGASTGPQNYGVHIHDGAIIASTGTGGDAATIDVIGAAGGTGSGATNIGVYIADTGAAITSIDGDISVTGTGAAASTSHNNIGVRIINDARIESTGTTASAAKITVIGNAGGMGALSANNQGVSMQGAAATIASAFGDISITGTGSATAGGANNHGLHILEGAHIVSTGTTVGAAKITLSGQGGGDSASATANTNIGIYLSGSNTYIESVVGDIAMTGTGGAGSDSLDAHHYGIQLGLGTQVRSTGSDADAADIIISGTGGGGTGNKRNGVYLNAVEALLSDAGNISITARGGASAGGTGNDGLYVSGSGTKVKSGSGTIVIDAAKGGGTGKDLNNLTGNNAIQSTTGRWIIYLTNPDNSTFNNLASGNLPIWGKTQMTLPPGSVGSGNRYVFANQPTLTVSSSFSDTKTYGTAYTFPTPVRGTNYSISGIVSASSYQNVWTQETLSDLGLSGGPVFSSSGAAANANVAGSPYAISIANGTLASSAGYTFGAPSSTGTLTVTAKALSLTGVTASGKTYDGDADADLSGGSLVGIVGSDDVEFSAGSGLFASKNAGTWSVTASGYTLTGNDAGNYTLTQPTIANATITAKTLTLSGVTASGKTYDGDADADLSGGSLIGIIGSEDVQFSAGSGLFASKNAGTWSVTASGYTLTGNDAGNYTLTQPTIANATISPRTLNAGVIANDKTYDGTRNAALTFTTSDIVSGDAVTFAYDARFADKAAGTGKAVSLTGSVTLTGGDAANYTLALDPSDVSALAADISARTLTVSMVGAAGKIYDGTTSAELSFTTADILSGDTVTFDYTANFADKNAGVGKGVTASGVSLSGADGGNYVLVLDGALLGGLTADIDRKALTLDTATAVDKTYDGNRNVALDFTTSGLVSGDDIGFLYEALAADRNAGTGKAVTVTGGAVSLNGADADNYDLALDDGLLGGLTTDVSAKALTVVVDDQSRARFQPNPAFTYHLIGLANGDDASVVNGVTLHTAASDGSPAGQYAIEASGGSAPNYVLAYTPGTLTVTGHLIPPYEQDRILHVPGSLSGSDGFGGLVSIALTPTLQTLSGYADEAALSGGDDSRGPFCSDPGNRSRGQRLLPHLQLNMNGRTLYCLGRPSRFAQ</sequence>